<reference evidence="1 2" key="7">
    <citation type="journal article" date="1993" name="J. Gen. Virol.">
        <title>Identification of the gene encoding the major capsid protein of insect iridescent virus type 6 by polymerase chain reaction.</title>
        <authorList>
            <person name="Stohwasser R."/>
            <person name="Raab K."/>
            <person name="Schnitzler P."/>
            <person name="Janssen W."/>
            <person name="Darai G."/>
        </authorList>
    </citation>
    <scope>NUCLEOTIDE SEQUENCE [LARGE SCALE GENOMIC DNA]</scope>
</reference>
<reference evidence="1 2" key="15">
    <citation type="journal article" date="2001" name="Virology">
        <title>Analysis of the first complete DNA sequence of an invertebrate iridovirus: coding strategy of the genome of Chilo iridescent virus.</title>
        <authorList>
            <person name="Jakob N.J."/>
            <person name="Muller K."/>
            <person name="Bahr U."/>
            <person name="Darai G."/>
        </authorList>
    </citation>
    <scope>NUCLEOTIDE SEQUENCE [LARGE SCALE GENOMIC DNA]</scope>
</reference>
<organismHost>
    <name type="scientific">Gryllus bimaculatus</name>
    <name type="common">Two-spotted cricket</name>
    <dbReference type="NCBI Taxonomy" id="6999"/>
</organismHost>
<dbReference type="RefSeq" id="NP_149515.1">
    <property type="nucleotide sequence ID" value="NC_003038.1"/>
</dbReference>
<protein>
    <submittedName>
        <fullName evidence="1">052R</fullName>
    </submittedName>
</protein>
<reference evidence="1 2" key="14">
    <citation type="journal article" date="1999" name="Virus Genes">
        <title>Identification of a gene cluster within the genome of Chilo iridescent virus encoding enzymes involved in viral DNA replication and processing.</title>
        <authorList>
            <person name="Muller K."/>
            <person name="Tidona C.A."/>
            <person name="Darai G."/>
        </authorList>
    </citation>
    <scope>NUCLEOTIDE SEQUENCE [LARGE SCALE GENOMIC DNA]</scope>
</reference>
<accession>Q91G47</accession>
<keyword evidence="2" id="KW-1185">Reference proteome</keyword>
<dbReference type="Proteomes" id="UP000001359">
    <property type="component" value="Segment"/>
</dbReference>
<organismHost>
    <name type="scientific">Gryllus campestris</name>
    <dbReference type="NCBI Taxonomy" id="58607"/>
</organismHost>
<organism evidence="1 2">
    <name type="scientific">Invertebrate iridescent virus 6</name>
    <name type="common">IIV-6</name>
    <name type="synonym">Chilo iridescent virus</name>
    <dbReference type="NCBI Taxonomy" id="176652"/>
    <lineage>
        <taxon>Viruses</taxon>
        <taxon>Varidnaviria</taxon>
        <taxon>Bamfordvirae</taxon>
        <taxon>Nucleocytoviricota</taxon>
        <taxon>Megaviricetes</taxon>
        <taxon>Pimascovirales</taxon>
        <taxon>Pimascovirales incertae sedis</taxon>
        <taxon>Iridoviridae</taxon>
        <taxon>Betairidovirinae</taxon>
        <taxon>Iridovirus</taxon>
        <taxon>Iridovirus chilo1</taxon>
    </lineage>
</organism>
<dbReference type="KEGG" id="vg:1733180"/>
<reference evidence="1 2" key="2">
    <citation type="journal article" date="1986" name="Med. Microbiol. Immunol.">
        <title>Insect iridescent virus type 6 induced toxic degenerative hepatitis in mice.</title>
        <authorList>
            <person name="Lorbacher de Ruiz H."/>
            <person name="Gelderblom H."/>
            <person name="Hofmann W."/>
            <person name="Darai G."/>
        </authorList>
    </citation>
    <scope>NUCLEOTIDE SEQUENCE [LARGE SCALE GENOMIC DNA]</scope>
</reference>
<reference evidence="1 2" key="12">
    <citation type="journal article" date="1997" name="Virus Genes">
        <title>The DNA sequence of Chilo iridescent virus between the genome coordinates 0.101 and 0.391; similarities in coding strategy between insect and vertebrate iridoviruses.</title>
        <authorList>
            <person name="Bahr U."/>
            <person name="Tidona C.A."/>
            <person name="Darai G."/>
        </authorList>
    </citation>
    <scope>NUCLEOTIDE SEQUENCE [LARGE SCALE GENOMIC DNA]</scope>
</reference>
<dbReference type="GeneID" id="1733180"/>
<reference evidence="1 2" key="11">
    <citation type="journal article" date="1994" name="Virus Genes">
        <title>Chilo iridescent virus encodes a putative helicase belonging to a distinct family within the "DEAD/H" superfamily: implications for the evolution of large DNA viruses.</title>
        <authorList>
            <person name="Sonntag K.C."/>
            <person name="Schnitzler P."/>
            <person name="Koonin E.V."/>
            <person name="Darai G."/>
        </authorList>
    </citation>
    <scope>NUCLEOTIDE SEQUENCE [LARGE SCALE GENOMIC DNA]</scope>
</reference>
<reference evidence="1 2" key="1">
    <citation type="journal article" date="1984" name="J. Virol.">
        <title>DNA analysis of insect iridescent virus 6: evidence for circular permutation and terminal redundancy.</title>
        <authorList>
            <person name="Delius H."/>
            <person name="Darai G."/>
            <person name="Fluegel R.M."/>
        </authorList>
    </citation>
    <scope>NUCLEOTIDE SEQUENCE [LARGE SCALE GENOMIC DNA]</scope>
</reference>
<evidence type="ECO:0000313" key="2">
    <source>
        <dbReference type="Proteomes" id="UP000001359"/>
    </source>
</evidence>
<sequence length="51" mass="6070">MDRIFSLVFSFINSIISVDFPNAIFSRYSVLSNDDDSKKLLWDWLPKYSFM</sequence>
<reference evidence="1 2" key="9">
    <citation type="journal article" date="1994" name="J. Gen. Virol.">
        <title>Insect iridescent virus type 6 encodes a polypeptide related to the largest subunit of eukaryotic RNA polymerase II.</title>
        <authorList>
            <person name="Schnitzler P."/>
            <person name="Sonntag K.C."/>
            <person name="Muller M."/>
            <person name="Janssen W."/>
            <person name="Bugert J.J."/>
            <person name="Koonin E.V."/>
            <person name="Darai G."/>
        </authorList>
    </citation>
    <scope>NUCLEOTIDE SEQUENCE [LARGE SCALE GENOMIC DNA]</scope>
</reference>
<organismHost>
    <name type="scientific">Acheta domesticus</name>
    <name type="common">House cricket</name>
    <dbReference type="NCBI Taxonomy" id="6997"/>
</organismHost>
<reference evidence="1 2" key="4">
    <citation type="journal article" date="1988" name="Virology">
        <title>Identification and characterization of the repetitive DNA element in the genome of insect iridescent virus type 6.</title>
        <authorList>
            <person name="Fischer M."/>
            <person name="Schnitzler P."/>
            <person name="Delius H."/>
            <person name="Darai G."/>
        </authorList>
    </citation>
    <scope>NUCLEOTIDE SEQUENCE [LARGE SCALE GENOMIC DNA]</scope>
</reference>
<proteinExistence type="predicted"/>
<reference evidence="1 2" key="3">
    <citation type="journal article" date="1987" name="Virology">
        <title>Molecular cloning and physical mapping of the genome of insect iridescent virus type 6: further evidence for circular permutation of the viral genome.</title>
        <authorList>
            <person name="Schnitzler P."/>
            <person name="Soltau J.B."/>
            <person name="Fischer M."/>
            <person name="Reisner H."/>
            <person name="Scholz J."/>
            <person name="Delius H."/>
            <person name="Darai G."/>
        </authorList>
    </citation>
    <scope>NUCLEOTIDE SEQUENCE [LARGE SCALE GENOMIC DNA]</scope>
</reference>
<reference evidence="1 2" key="6">
    <citation type="journal article" date="1992" name="Virus Genes">
        <title>Characterization of the third origin of DNA replication of the genome of insect iridescent virus type 6.</title>
        <authorList>
            <person name="Sonntag K.C."/>
            <person name="Darai G."/>
        </authorList>
    </citation>
    <scope>NUCLEOTIDE SEQUENCE [LARGE SCALE GENOMIC DNA]</scope>
</reference>
<reference evidence="1 2" key="10">
    <citation type="journal article" date="1994" name="Nucleic Acids Res.">
        <title>Identification of genes encoding zinc finger proteins, non-histone chromosomal HMG protein homologue, and a putative GTP phosphohydrolase in the genome of Chilo iridescent virus.</title>
        <authorList>
            <person name="Schnitzler P."/>
            <person name="Hug M."/>
            <person name="Handermann M."/>
            <person name="Janssen W."/>
            <person name="Koonin E.V."/>
            <person name="Delius H."/>
            <person name="Darai C."/>
        </authorList>
    </citation>
    <scope>NUCLEOTIDE SEQUENCE [LARGE SCALE GENOMIC DNA]</scope>
</reference>
<reference evidence="1 2" key="5">
    <citation type="journal article" date="1992" name="Virus Genes">
        <title>Identification and mapping of origins of DNA replication within the DNA sequences of the genome of insect iridescent virus type 6.</title>
        <authorList>
            <person name="Handermann M."/>
            <person name="Schnitzler P."/>
            <person name="Rosen-Wolff A."/>
            <person name="Raab K."/>
            <person name="Sonntag K.C."/>
            <person name="Darai G."/>
        </authorList>
    </citation>
    <scope>NUCLEOTIDE SEQUENCE [LARGE SCALE GENOMIC DNA]</scope>
</reference>
<organismHost>
    <name type="scientific">Chilo suppressalis</name>
    <name type="common">Asiatic rice borer moth</name>
    <dbReference type="NCBI Taxonomy" id="168631"/>
</organismHost>
<reference evidence="1 2" key="8">
    <citation type="journal article" date="1994" name="Intervirology">
        <title>Identification of the primary structure and the coding capacity of the genome of insect iridescent virus type 6 between the genome coordinates 0.310 and 0.347 (7990 bp).</title>
        <authorList>
            <person name="Sonntag K.C."/>
            <person name="Schnitzler P."/>
            <person name="Janssen W."/>
            <person name="Darai G."/>
        </authorList>
    </citation>
    <scope>NUCLEOTIDE SEQUENCE [LARGE SCALE GENOMIC DNA]</scope>
</reference>
<reference evidence="1 2" key="13">
    <citation type="journal article" date="1998" name="Virus Genes">
        <title>Identification of a thymidylate synthase gene within the genome of Chilo iridescent virus.</title>
        <authorList>
            <person name="Muller K."/>
            <person name="Tidona C.A."/>
            <person name="Bahr U."/>
            <person name="Darai G."/>
        </authorList>
    </citation>
    <scope>NUCLEOTIDE SEQUENCE [LARGE SCALE GENOMIC DNA]</scope>
</reference>
<organismHost>
    <name type="scientific">Spodoptera frugiperda</name>
    <name type="common">Fall armyworm</name>
    <dbReference type="NCBI Taxonomy" id="7108"/>
</organismHost>
<name>Q91G47_IIV6</name>
<evidence type="ECO:0000313" key="1">
    <source>
        <dbReference type="EMBL" id="AAK81985.1"/>
    </source>
</evidence>
<dbReference type="EMBL" id="AF303741">
    <property type="protein sequence ID" value="AAK81985.1"/>
    <property type="molecule type" value="Genomic_DNA"/>
</dbReference>